<dbReference type="AlphaFoldDB" id="A0A1R3IWM1"/>
<accession>A0A1R3IWM1</accession>
<dbReference type="Proteomes" id="UP000188268">
    <property type="component" value="Unassembled WGS sequence"/>
</dbReference>
<evidence type="ECO:0000313" key="2">
    <source>
        <dbReference type="EMBL" id="OMO86971.1"/>
    </source>
</evidence>
<evidence type="ECO:0000256" key="1">
    <source>
        <dbReference type="SAM" id="MobiDB-lite"/>
    </source>
</evidence>
<sequence>MANDRGKRDSEQSTMASHHVFSSLRVK</sequence>
<gene>
    <name evidence="2" type="ORF">CCACVL1_09365</name>
</gene>
<keyword evidence="3" id="KW-1185">Reference proteome</keyword>
<proteinExistence type="predicted"/>
<organism evidence="2 3">
    <name type="scientific">Corchorus capsularis</name>
    <name type="common">Jute</name>
    <dbReference type="NCBI Taxonomy" id="210143"/>
    <lineage>
        <taxon>Eukaryota</taxon>
        <taxon>Viridiplantae</taxon>
        <taxon>Streptophyta</taxon>
        <taxon>Embryophyta</taxon>
        <taxon>Tracheophyta</taxon>
        <taxon>Spermatophyta</taxon>
        <taxon>Magnoliopsida</taxon>
        <taxon>eudicotyledons</taxon>
        <taxon>Gunneridae</taxon>
        <taxon>Pentapetalae</taxon>
        <taxon>rosids</taxon>
        <taxon>malvids</taxon>
        <taxon>Malvales</taxon>
        <taxon>Malvaceae</taxon>
        <taxon>Grewioideae</taxon>
        <taxon>Apeibeae</taxon>
        <taxon>Corchorus</taxon>
    </lineage>
</organism>
<feature type="region of interest" description="Disordered" evidence="1">
    <location>
        <begin position="1"/>
        <end position="27"/>
    </location>
</feature>
<comment type="caution">
    <text evidence="2">The sequence shown here is derived from an EMBL/GenBank/DDBJ whole genome shotgun (WGS) entry which is preliminary data.</text>
</comment>
<evidence type="ECO:0000313" key="3">
    <source>
        <dbReference type="Proteomes" id="UP000188268"/>
    </source>
</evidence>
<name>A0A1R3IWM1_COCAP</name>
<feature type="compositionally biased region" description="Basic and acidic residues" evidence="1">
    <location>
        <begin position="1"/>
        <end position="11"/>
    </location>
</feature>
<reference evidence="2 3" key="1">
    <citation type="submission" date="2013-09" db="EMBL/GenBank/DDBJ databases">
        <title>Corchorus capsularis genome sequencing.</title>
        <authorList>
            <person name="Alam M."/>
            <person name="Haque M.S."/>
            <person name="Islam M.S."/>
            <person name="Emdad E.M."/>
            <person name="Islam M.M."/>
            <person name="Ahmed B."/>
            <person name="Halim A."/>
            <person name="Hossen Q.M.M."/>
            <person name="Hossain M.Z."/>
            <person name="Ahmed R."/>
            <person name="Khan M.M."/>
            <person name="Islam R."/>
            <person name="Rashid M.M."/>
            <person name="Khan S.A."/>
            <person name="Rahman M.S."/>
            <person name="Alam M."/>
        </authorList>
    </citation>
    <scope>NUCLEOTIDE SEQUENCE [LARGE SCALE GENOMIC DNA]</scope>
    <source>
        <strain evidence="3">cv. CVL-1</strain>
        <tissue evidence="2">Whole seedling</tissue>
    </source>
</reference>
<protein>
    <submittedName>
        <fullName evidence="2">Uncharacterized protein</fullName>
    </submittedName>
</protein>
<dbReference type="EMBL" id="AWWV01009352">
    <property type="protein sequence ID" value="OMO86971.1"/>
    <property type="molecule type" value="Genomic_DNA"/>
</dbReference>
<dbReference type="Gramene" id="OMO86971">
    <property type="protein sequence ID" value="OMO86971"/>
    <property type="gene ID" value="CCACVL1_09365"/>
</dbReference>